<dbReference type="EMBL" id="VSRR010001681">
    <property type="protein sequence ID" value="MPC27029.1"/>
    <property type="molecule type" value="Genomic_DNA"/>
</dbReference>
<gene>
    <name evidence="1" type="ORF">E2C01_020181</name>
</gene>
<proteinExistence type="predicted"/>
<protein>
    <submittedName>
        <fullName evidence="1">Uncharacterized protein</fullName>
    </submittedName>
</protein>
<name>A0A5B7E0U7_PORTR</name>
<accession>A0A5B7E0U7</accession>
<evidence type="ECO:0000313" key="1">
    <source>
        <dbReference type="EMBL" id="MPC27029.1"/>
    </source>
</evidence>
<organism evidence="1 2">
    <name type="scientific">Portunus trituberculatus</name>
    <name type="common">Swimming crab</name>
    <name type="synonym">Neptunus trituberculatus</name>
    <dbReference type="NCBI Taxonomy" id="210409"/>
    <lineage>
        <taxon>Eukaryota</taxon>
        <taxon>Metazoa</taxon>
        <taxon>Ecdysozoa</taxon>
        <taxon>Arthropoda</taxon>
        <taxon>Crustacea</taxon>
        <taxon>Multicrustacea</taxon>
        <taxon>Malacostraca</taxon>
        <taxon>Eumalacostraca</taxon>
        <taxon>Eucarida</taxon>
        <taxon>Decapoda</taxon>
        <taxon>Pleocyemata</taxon>
        <taxon>Brachyura</taxon>
        <taxon>Eubrachyura</taxon>
        <taxon>Portunoidea</taxon>
        <taxon>Portunidae</taxon>
        <taxon>Portuninae</taxon>
        <taxon>Portunus</taxon>
    </lineage>
</organism>
<evidence type="ECO:0000313" key="2">
    <source>
        <dbReference type="Proteomes" id="UP000324222"/>
    </source>
</evidence>
<comment type="caution">
    <text evidence="1">The sequence shown here is derived from an EMBL/GenBank/DDBJ whole genome shotgun (WGS) entry which is preliminary data.</text>
</comment>
<keyword evidence="2" id="KW-1185">Reference proteome</keyword>
<dbReference type="Proteomes" id="UP000324222">
    <property type="component" value="Unassembled WGS sequence"/>
</dbReference>
<sequence length="71" mass="7591">MSLSPYTVTRLKLIQIARHQTLNHSPQSASADLATLNTSPSSVFVPGRNTAACSLSSLQNLLGRNIGEVVR</sequence>
<dbReference type="AlphaFoldDB" id="A0A5B7E0U7"/>
<reference evidence="1 2" key="1">
    <citation type="submission" date="2019-05" db="EMBL/GenBank/DDBJ databases">
        <title>Another draft genome of Portunus trituberculatus and its Hox gene families provides insights of decapod evolution.</title>
        <authorList>
            <person name="Jeong J.-H."/>
            <person name="Song I."/>
            <person name="Kim S."/>
            <person name="Choi T."/>
            <person name="Kim D."/>
            <person name="Ryu S."/>
            <person name="Kim W."/>
        </authorList>
    </citation>
    <scope>NUCLEOTIDE SEQUENCE [LARGE SCALE GENOMIC DNA]</scope>
    <source>
        <tissue evidence="1">Muscle</tissue>
    </source>
</reference>